<protein>
    <submittedName>
        <fullName evidence="2">Uncharacterized protein</fullName>
    </submittedName>
</protein>
<evidence type="ECO:0000313" key="2">
    <source>
        <dbReference type="EMBL" id="KAG7448743.1"/>
    </source>
</evidence>
<sequence>MGQSGPSQEEEESLLYSPLLPTSDPDSTNTLVEKEEAQNETKILRMTLTPQIAEMNQETIRIEIPIPDQQTQRKEVQKAKSLEESGSDGFLSSESGSSSVLADDESFDWTIKARIPPWPTLQISNRALQGFLHKKLTTLFLNQNFFEEVQQYSECIGEEREWQYNAKTKKVWDLLTWEVPY</sequence>
<dbReference type="Proteomes" id="UP000812287">
    <property type="component" value="Unassembled WGS sequence"/>
</dbReference>
<reference evidence="2" key="1">
    <citation type="submission" date="2020-11" db="EMBL/GenBank/DDBJ databases">
        <title>Adaptations for nitrogen fixation in a non-lichenized fungal sporocarp promotes dispersal by wood-feeding termites.</title>
        <authorList>
            <consortium name="DOE Joint Genome Institute"/>
            <person name="Koch R.A."/>
            <person name="Yoon G."/>
            <person name="Arayal U."/>
            <person name="Lail K."/>
            <person name="Amirebrahimi M."/>
            <person name="Labutti K."/>
            <person name="Lipzen A."/>
            <person name="Riley R."/>
            <person name="Barry K."/>
            <person name="Henrissat B."/>
            <person name="Grigoriev I.V."/>
            <person name="Herr J.R."/>
            <person name="Aime M.C."/>
        </authorList>
    </citation>
    <scope>NUCLEOTIDE SEQUENCE</scope>
    <source>
        <strain evidence="2">MCA 3950</strain>
    </source>
</reference>
<organism evidence="2 3">
    <name type="scientific">Guyanagaster necrorhizus</name>
    <dbReference type="NCBI Taxonomy" id="856835"/>
    <lineage>
        <taxon>Eukaryota</taxon>
        <taxon>Fungi</taxon>
        <taxon>Dikarya</taxon>
        <taxon>Basidiomycota</taxon>
        <taxon>Agaricomycotina</taxon>
        <taxon>Agaricomycetes</taxon>
        <taxon>Agaricomycetidae</taxon>
        <taxon>Agaricales</taxon>
        <taxon>Marasmiineae</taxon>
        <taxon>Physalacriaceae</taxon>
        <taxon>Guyanagaster</taxon>
    </lineage>
</organism>
<name>A0A9P8AUR4_9AGAR</name>
<keyword evidence="3" id="KW-1185">Reference proteome</keyword>
<dbReference type="EMBL" id="MU250529">
    <property type="protein sequence ID" value="KAG7448743.1"/>
    <property type="molecule type" value="Genomic_DNA"/>
</dbReference>
<feature type="region of interest" description="Disordered" evidence="1">
    <location>
        <begin position="1"/>
        <end position="43"/>
    </location>
</feature>
<feature type="compositionally biased region" description="Low complexity" evidence="1">
    <location>
        <begin position="87"/>
        <end position="100"/>
    </location>
</feature>
<evidence type="ECO:0000256" key="1">
    <source>
        <dbReference type="SAM" id="MobiDB-lite"/>
    </source>
</evidence>
<proteinExistence type="predicted"/>
<dbReference type="AlphaFoldDB" id="A0A9P8AUR4"/>
<dbReference type="GeneID" id="66106377"/>
<gene>
    <name evidence="2" type="ORF">BT62DRAFT_918290</name>
</gene>
<feature type="compositionally biased region" description="Basic and acidic residues" evidence="1">
    <location>
        <begin position="32"/>
        <end position="43"/>
    </location>
</feature>
<feature type="region of interest" description="Disordered" evidence="1">
    <location>
        <begin position="65"/>
        <end position="100"/>
    </location>
</feature>
<dbReference type="RefSeq" id="XP_043042243.1">
    <property type="nucleotide sequence ID" value="XM_043184080.1"/>
</dbReference>
<comment type="caution">
    <text evidence="2">The sequence shown here is derived from an EMBL/GenBank/DDBJ whole genome shotgun (WGS) entry which is preliminary data.</text>
</comment>
<accession>A0A9P8AUR4</accession>
<evidence type="ECO:0000313" key="3">
    <source>
        <dbReference type="Proteomes" id="UP000812287"/>
    </source>
</evidence>
<feature type="compositionally biased region" description="Low complexity" evidence="1">
    <location>
        <begin position="14"/>
        <end position="25"/>
    </location>
</feature>
<feature type="compositionally biased region" description="Basic and acidic residues" evidence="1">
    <location>
        <begin position="71"/>
        <end position="83"/>
    </location>
</feature>